<dbReference type="RefSeq" id="WP_132544535.1">
    <property type="nucleotide sequence ID" value="NZ_SLWY01000018.1"/>
</dbReference>
<evidence type="ECO:0000313" key="3">
    <source>
        <dbReference type="EMBL" id="TCO79662.1"/>
    </source>
</evidence>
<evidence type="ECO:0000259" key="2">
    <source>
        <dbReference type="Pfam" id="PF19858"/>
    </source>
</evidence>
<dbReference type="Pfam" id="PF01408">
    <property type="entry name" value="GFO_IDH_MocA"/>
    <property type="match status" value="1"/>
</dbReference>
<proteinExistence type="predicted"/>
<sequence>MNICMVGHGMMGVWHSEGLKDVDCCLHTVVGRRPEPTAEFARTYGYRKWTVSFEEALRDPEVDIVIIAGPSETHAEMALAAIEHGKHTLVEIPIAMNLEQSERVVAAAKARGLTLGVVHPMRFRPERAPVIARIHAGEERVRHVHGRFFIYRLQNIGATGYQRSWTDNILWHHSTHLVDLGLWMIGGGDMLAAEAKIRSVNAFMPALDAHTGIPMEIVLVVETHDDQSLVVTGSYYGRERLYDTLVVSDRDSYRVDELKATLATGAGVQDIPTERENAWRCARDFVEAVRAGRDPQVPGWSVLPTMRVLHRAQEQWDAKHGRQLLPGRPVM</sequence>
<dbReference type="PANTHER" id="PTHR43377">
    <property type="entry name" value="BILIVERDIN REDUCTASE A"/>
    <property type="match status" value="1"/>
</dbReference>
<dbReference type="SUPFAM" id="SSF51735">
    <property type="entry name" value="NAD(P)-binding Rossmann-fold domains"/>
    <property type="match status" value="1"/>
</dbReference>
<dbReference type="Pfam" id="PF19858">
    <property type="entry name" value="OxRdtase_C"/>
    <property type="match status" value="1"/>
</dbReference>
<gene>
    <name evidence="3" type="ORF">EV699_11848</name>
</gene>
<dbReference type="OrthoDB" id="9774191at2"/>
<accession>A0A4R2L206</accession>
<reference evidence="3 4" key="1">
    <citation type="submission" date="2019-03" db="EMBL/GenBank/DDBJ databases">
        <title>Genomic Encyclopedia of Type Strains, Phase IV (KMG-IV): sequencing the most valuable type-strain genomes for metagenomic binning, comparative biology and taxonomic classification.</title>
        <authorList>
            <person name="Goeker M."/>
        </authorList>
    </citation>
    <scope>NUCLEOTIDE SEQUENCE [LARGE SCALE GENOMIC DNA]</scope>
    <source>
        <strain evidence="3 4">DSM 25287</strain>
    </source>
</reference>
<dbReference type="InterPro" id="IPR051450">
    <property type="entry name" value="Gfo/Idh/MocA_Oxidoreductases"/>
</dbReference>
<feature type="domain" description="4-carboxy-2-hydroxymuconate-6-semialdehyde dehydrogenase-like C-terminal" evidence="2">
    <location>
        <begin position="130"/>
        <end position="231"/>
    </location>
</feature>
<dbReference type="SUPFAM" id="SSF55347">
    <property type="entry name" value="Glyceraldehyde-3-phosphate dehydrogenase-like, C-terminal domain"/>
    <property type="match status" value="1"/>
</dbReference>
<dbReference type="GO" id="GO:0000166">
    <property type="term" value="F:nucleotide binding"/>
    <property type="evidence" value="ECO:0007669"/>
    <property type="project" value="InterPro"/>
</dbReference>
<comment type="caution">
    <text evidence="3">The sequence shown here is derived from an EMBL/GenBank/DDBJ whole genome shotgun (WGS) entry which is preliminary data.</text>
</comment>
<feature type="domain" description="Gfo/Idh/MocA-like oxidoreductase N-terminal" evidence="1">
    <location>
        <begin position="2"/>
        <end position="118"/>
    </location>
</feature>
<dbReference type="Gene3D" id="3.30.360.10">
    <property type="entry name" value="Dihydrodipicolinate Reductase, domain 2"/>
    <property type="match status" value="1"/>
</dbReference>
<dbReference type="EMBL" id="SLWY01000018">
    <property type="protein sequence ID" value="TCO79662.1"/>
    <property type="molecule type" value="Genomic_DNA"/>
</dbReference>
<dbReference type="AlphaFoldDB" id="A0A4R2L206"/>
<organism evidence="3 4">
    <name type="scientific">Plasticicumulans lactativorans</name>
    <dbReference type="NCBI Taxonomy" id="1133106"/>
    <lineage>
        <taxon>Bacteria</taxon>
        <taxon>Pseudomonadati</taxon>
        <taxon>Pseudomonadota</taxon>
        <taxon>Gammaproteobacteria</taxon>
        <taxon>Candidatus Competibacteraceae</taxon>
        <taxon>Plasticicumulans</taxon>
    </lineage>
</organism>
<keyword evidence="4" id="KW-1185">Reference proteome</keyword>
<dbReference type="Proteomes" id="UP000295765">
    <property type="component" value="Unassembled WGS sequence"/>
</dbReference>
<protein>
    <submittedName>
        <fullName evidence="3">4-carboxy-2-hydroxymuconate semialdehyde dehydrogenase</fullName>
    </submittedName>
</protein>
<dbReference type="InterPro" id="IPR045560">
    <property type="entry name" value="LigC_C"/>
</dbReference>
<dbReference type="InterPro" id="IPR036291">
    <property type="entry name" value="NAD(P)-bd_dom_sf"/>
</dbReference>
<dbReference type="Gene3D" id="3.40.50.720">
    <property type="entry name" value="NAD(P)-binding Rossmann-like Domain"/>
    <property type="match status" value="1"/>
</dbReference>
<dbReference type="PANTHER" id="PTHR43377:SF1">
    <property type="entry name" value="BILIVERDIN REDUCTASE A"/>
    <property type="match status" value="1"/>
</dbReference>
<evidence type="ECO:0000313" key="4">
    <source>
        <dbReference type="Proteomes" id="UP000295765"/>
    </source>
</evidence>
<dbReference type="InterPro" id="IPR000683">
    <property type="entry name" value="Gfo/Idh/MocA-like_OxRdtase_N"/>
</dbReference>
<evidence type="ECO:0000259" key="1">
    <source>
        <dbReference type="Pfam" id="PF01408"/>
    </source>
</evidence>
<name>A0A4R2L206_9GAMM</name>